<feature type="chain" id="PRO_5043788687" evidence="4">
    <location>
        <begin position="24"/>
        <end position="208"/>
    </location>
</feature>
<dbReference type="Proteomes" id="UP001458880">
    <property type="component" value="Unassembled WGS sequence"/>
</dbReference>
<reference evidence="5 6" key="1">
    <citation type="journal article" date="2024" name="BMC Genomics">
        <title>De novo assembly and annotation of Popillia japonica's genome with initial clues to its potential as an invasive pest.</title>
        <authorList>
            <person name="Cucini C."/>
            <person name="Boschi S."/>
            <person name="Funari R."/>
            <person name="Cardaioli E."/>
            <person name="Iannotti N."/>
            <person name="Marturano G."/>
            <person name="Paoli F."/>
            <person name="Bruttini M."/>
            <person name="Carapelli A."/>
            <person name="Frati F."/>
            <person name="Nardi F."/>
        </authorList>
    </citation>
    <scope>NUCLEOTIDE SEQUENCE [LARGE SCALE GENOMIC DNA]</scope>
    <source>
        <strain evidence="5">DMR45628</strain>
    </source>
</reference>
<evidence type="ECO:0000256" key="1">
    <source>
        <dbReference type="ARBA" id="ARBA00022460"/>
    </source>
</evidence>
<evidence type="ECO:0000313" key="6">
    <source>
        <dbReference type="Proteomes" id="UP001458880"/>
    </source>
</evidence>
<dbReference type="PANTHER" id="PTHR12236:SF79">
    <property type="entry name" value="CUTICULAR PROTEIN 50CB-RELATED"/>
    <property type="match status" value="1"/>
</dbReference>
<dbReference type="InterPro" id="IPR051217">
    <property type="entry name" value="Insect_Cuticle_Struc_Prot"/>
</dbReference>
<dbReference type="InterPro" id="IPR000618">
    <property type="entry name" value="Insect_cuticle"/>
</dbReference>
<evidence type="ECO:0000313" key="5">
    <source>
        <dbReference type="EMBL" id="KAK9744663.1"/>
    </source>
</evidence>
<evidence type="ECO:0000256" key="4">
    <source>
        <dbReference type="SAM" id="SignalP"/>
    </source>
</evidence>
<protein>
    <submittedName>
        <fullName evidence="5">Insect cuticle protein</fullName>
    </submittedName>
</protein>
<dbReference type="PROSITE" id="PS00233">
    <property type="entry name" value="CHIT_BIND_RR_1"/>
    <property type="match status" value="1"/>
</dbReference>
<dbReference type="GO" id="GO:0031012">
    <property type="term" value="C:extracellular matrix"/>
    <property type="evidence" value="ECO:0007669"/>
    <property type="project" value="TreeGrafter"/>
</dbReference>
<dbReference type="AlphaFoldDB" id="A0AAW1MAJ6"/>
<evidence type="ECO:0000256" key="2">
    <source>
        <dbReference type="PROSITE-ProRule" id="PRU00497"/>
    </source>
</evidence>
<dbReference type="GO" id="GO:0005615">
    <property type="term" value="C:extracellular space"/>
    <property type="evidence" value="ECO:0007669"/>
    <property type="project" value="TreeGrafter"/>
</dbReference>
<dbReference type="Pfam" id="PF00379">
    <property type="entry name" value="Chitin_bind_4"/>
    <property type="match status" value="1"/>
</dbReference>
<dbReference type="PANTHER" id="PTHR12236">
    <property type="entry name" value="STRUCTURAL CONTITUENT OF CUTICLE"/>
    <property type="match status" value="1"/>
</dbReference>
<evidence type="ECO:0000256" key="3">
    <source>
        <dbReference type="SAM" id="MobiDB-lite"/>
    </source>
</evidence>
<keyword evidence="1 2" id="KW-0193">Cuticle</keyword>
<proteinExistence type="predicted"/>
<gene>
    <name evidence="5" type="ORF">QE152_g7524</name>
</gene>
<keyword evidence="4" id="KW-0732">Signal</keyword>
<comment type="caution">
    <text evidence="5">The sequence shown here is derived from an EMBL/GenBank/DDBJ whole genome shotgun (WGS) entry which is preliminary data.</text>
</comment>
<dbReference type="EMBL" id="JASPKY010000055">
    <property type="protein sequence ID" value="KAK9744663.1"/>
    <property type="molecule type" value="Genomic_DNA"/>
</dbReference>
<sequence length="208" mass="23393">MCCVWSASFLVSILLTAIISIHGGVLTAPRHPRLSEAEWNNYHYKDPTGPGTYAFGYEVQDTQTSNVQYRNEEKHPNGSVTGNYGLLLPDGNVQTVNYIADQDGYRASVKILPRGNLKPIQLGVPENVLFDFSSNIPPKPLKNVVPRPGVVQPMTQQFPYNVPNYISAHLDNQNDFMQRQHNFRMPVTFNNNNNHAGSYSPISTNQRY</sequence>
<dbReference type="PRINTS" id="PR00947">
    <property type="entry name" value="CUTICLE"/>
</dbReference>
<feature type="region of interest" description="Disordered" evidence="3">
    <location>
        <begin position="189"/>
        <end position="208"/>
    </location>
</feature>
<dbReference type="InterPro" id="IPR031311">
    <property type="entry name" value="CHIT_BIND_RR_consensus"/>
</dbReference>
<organism evidence="5 6">
    <name type="scientific">Popillia japonica</name>
    <name type="common">Japanese beetle</name>
    <dbReference type="NCBI Taxonomy" id="7064"/>
    <lineage>
        <taxon>Eukaryota</taxon>
        <taxon>Metazoa</taxon>
        <taxon>Ecdysozoa</taxon>
        <taxon>Arthropoda</taxon>
        <taxon>Hexapoda</taxon>
        <taxon>Insecta</taxon>
        <taxon>Pterygota</taxon>
        <taxon>Neoptera</taxon>
        <taxon>Endopterygota</taxon>
        <taxon>Coleoptera</taxon>
        <taxon>Polyphaga</taxon>
        <taxon>Scarabaeiformia</taxon>
        <taxon>Scarabaeidae</taxon>
        <taxon>Rutelinae</taxon>
        <taxon>Popillia</taxon>
    </lineage>
</organism>
<name>A0AAW1MAJ6_POPJA</name>
<dbReference type="GO" id="GO:0042302">
    <property type="term" value="F:structural constituent of cuticle"/>
    <property type="evidence" value="ECO:0007669"/>
    <property type="project" value="UniProtKB-UniRule"/>
</dbReference>
<feature type="signal peptide" evidence="4">
    <location>
        <begin position="1"/>
        <end position="23"/>
    </location>
</feature>
<keyword evidence="6" id="KW-1185">Reference proteome</keyword>
<accession>A0AAW1MAJ6</accession>
<dbReference type="PROSITE" id="PS51155">
    <property type="entry name" value="CHIT_BIND_RR_2"/>
    <property type="match status" value="1"/>
</dbReference>